<dbReference type="InterPro" id="IPR058912">
    <property type="entry name" value="HTH_animal"/>
</dbReference>
<dbReference type="EMBL" id="CAUYUJ010002760">
    <property type="protein sequence ID" value="CAK0802256.1"/>
    <property type="molecule type" value="Genomic_DNA"/>
</dbReference>
<organism evidence="3 4">
    <name type="scientific">Prorocentrum cordatum</name>
    <dbReference type="NCBI Taxonomy" id="2364126"/>
    <lineage>
        <taxon>Eukaryota</taxon>
        <taxon>Sar</taxon>
        <taxon>Alveolata</taxon>
        <taxon>Dinophyceae</taxon>
        <taxon>Prorocentrales</taxon>
        <taxon>Prorocentraceae</taxon>
        <taxon>Prorocentrum</taxon>
    </lineage>
</organism>
<gene>
    <name evidence="3" type="ORF">PCOR1329_LOCUS9824</name>
</gene>
<evidence type="ECO:0000259" key="2">
    <source>
        <dbReference type="Pfam" id="PF26215"/>
    </source>
</evidence>
<proteinExistence type="predicted"/>
<feature type="region of interest" description="Disordered" evidence="1">
    <location>
        <begin position="313"/>
        <end position="333"/>
    </location>
</feature>
<dbReference type="Pfam" id="PF26215">
    <property type="entry name" value="HTH_animal"/>
    <property type="match status" value="1"/>
</dbReference>
<feature type="domain" description="Helix-turn-helix" evidence="2">
    <location>
        <begin position="617"/>
        <end position="672"/>
    </location>
</feature>
<evidence type="ECO:0000313" key="4">
    <source>
        <dbReference type="Proteomes" id="UP001189429"/>
    </source>
</evidence>
<keyword evidence="4" id="KW-1185">Reference proteome</keyword>
<evidence type="ECO:0000256" key="1">
    <source>
        <dbReference type="SAM" id="MobiDB-lite"/>
    </source>
</evidence>
<accession>A0ABN9QFZ5</accession>
<feature type="non-terminal residue" evidence="3">
    <location>
        <position position="1"/>
    </location>
</feature>
<sequence length="701" mass="77664">ADQGHSELYRLTSTELFAVWHRIHRSQSGTTKAIGLRTLDRIRRFRRWPRPRLCVQGAAPWLPDAHVRTLFRDLIHRIISYARERGQIAMIPGIRDLRIKLTPSSCCTLRSALRDAPRYYRQLGTKDAWPCSRHLHPDLPRYQDTWAWPAHLHQLRFLPAHTSVVPSRAMFATACIRVLRRACRALSLICTDATLASFTDEALDAIDFTAIPQQVDFQPVGHEAITIGRRLTRGLVVEEFQKSRHVLVAECPLRVQLLCHGLFGVGGSDPSFQYFPGLTASWVLQQASTVAGIRPHLQPAVLSRPGSWRMAAASAPNKHRGKPDGRRPLVDRSRWPTQPLEAPAARDLDWASSACIPDHLHTDCQRTDLILPLIVQFNALPPHGMARKCGSDLTNCFSNIPHALVRTSWQYCRSVLTSLGVAIISAPRRRGQGRCLPHAPPPASHHYLEFSLADIEASIEHSLKHLWLAVGSLVGRAIDGLAMGSSLAGALTRMVLVYSDVVFHASLYSPAPAPPASRGRVRYVHVLGVHILVLESRYMDDYICIWKGPPGLQEALANQIASVVASWSAQRYPLPSEADHGDVITGMRITLHDNGTVAARPASCDPPGYGGQFDFPRFLHYSSFVPAHIKRSIVVGVLARVDRFTVPEEHKPKALLELAGALSDSGFPTSSICRWMLSRRGVSTPDWLQRACSQLAAAAGP</sequence>
<dbReference type="Proteomes" id="UP001189429">
    <property type="component" value="Unassembled WGS sequence"/>
</dbReference>
<name>A0ABN9QFZ5_9DINO</name>
<feature type="compositionally biased region" description="Basic and acidic residues" evidence="1">
    <location>
        <begin position="322"/>
        <end position="333"/>
    </location>
</feature>
<reference evidence="3" key="1">
    <citation type="submission" date="2023-10" db="EMBL/GenBank/DDBJ databases">
        <authorList>
            <person name="Chen Y."/>
            <person name="Shah S."/>
            <person name="Dougan E. K."/>
            <person name="Thang M."/>
            <person name="Chan C."/>
        </authorList>
    </citation>
    <scope>NUCLEOTIDE SEQUENCE [LARGE SCALE GENOMIC DNA]</scope>
</reference>
<protein>
    <recommendedName>
        <fullName evidence="2">Helix-turn-helix domain-containing protein</fullName>
    </recommendedName>
</protein>
<evidence type="ECO:0000313" key="3">
    <source>
        <dbReference type="EMBL" id="CAK0802256.1"/>
    </source>
</evidence>
<comment type="caution">
    <text evidence="3">The sequence shown here is derived from an EMBL/GenBank/DDBJ whole genome shotgun (WGS) entry which is preliminary data.</text>
</comment>